<feature type="repeat" description="ANK" evidence="1">
    <location>
        <begin position="105"/>
        <end position="127"/>
    </location>
</feature>
<dbReference type="PANTHER" id="PTHR24128:SF84">
    <property type="entry name" value="ANKYRIN REPEAT-CONTAINING PROTEIN BDA1-LIKE"/>
    <property type="match status" value="1"/>
</dbReference>
<dbReference type="PROSITE" id="PS50297">
    <property type="entry name" value="ANK_REP_REGION"/>
    <property type="match status" value="2"/>
</dbReference>
<dbReference type="Pfam" id="PF12796">
    <property type="entry name" value="Ank_2"/>
    <property type="match status" value="2"/>
</dbReference>
<gene>
    <name evidence="5" type="ORF">EUTSA_v10001799mg</name>
</gene>
<dbReference type="PANTHER" id="PTHR24128">
    <property type="entry name" value="HOMEOBOX PROTEIN WARIAI"/>
    <property type="match status" value="1"/>
</dbReference>
<dbReference type="EMBL" id="KI517481">
    <property type="protein sequence ID" value="ESQ39106.1"/>
    <property type="molecule type" value="Genomic_DNA"/>
</dbReference>
<dbReference type="InterPro" id="IPR026961">
    <property type="entry name" value="PGG_dom"/>
</dbReference>
<dbReference type="AlphaFoldDB" id="V4N1V7"/>
<feature type="transmembrane region" description="Helical" evidence="3">
    <location>
        <begin position="355"/>
        <end position="376"/>
    </location>
</feature>
<feature type="domain" description="PGG" evidence="4">
    <location>
        <begin position="279"/>
        <end position="398"/>
    </location>
</feature>
<protein>
    <recommendedName>
        <fullName evidence="4">PGG domain-containing protein</fullName>
    </recommendedName>
</protein>
<dbReference type="InterPro" id="IPR036770">
    <property type="entry name" value="Ankyrin_rpt-contain_sf"/>
</dbReference>
<dbReference type="STRING" id="72664.V4N1V7"/>
<keyword evidence="3" id="KW-0812">Transmembrane</keyword>
<dbReference type="Gene3D" id="1.25.40.20">
    <property type="entry name" value="Ankyrin repeat-containing domain"/>
    <property type="match status" value="1"/>
</dbReference>
<evidence type="ECO:0000256" key="2">
    <source>
        <dbReference type="SAM" id="MobiDB-lite"/>
    </source>
</evidence>
<keyword evidence="3" id="KW-1133">Transmembrane helix</keyword>
<dbReference type="Pfam" id="PF13962">
    <property type="entry name" value="PGG"/>
    <property type="match status" value="1"/>
</dbReference>
<feature type="region of interest" description="Disordered" evidence="2">
    <location>
        <begin position="307"/>
        <end position="327"/>
    </location>
</feature>
<keyword evidence="6" id="KW-1185">Reference proteome</keyword>
<name>V4N1V7_EUTSA</name>
<dbReference type="eggNOG" id="KOG0504">
    <property type="taxonomic scope" value="Eukaryota"/>
</dbReference>
<evidence type="ECO:0000313" key="6">
    <source>
        <dbReference type="Proteomes" id="UP000030689"/>
    </source>
</evidence>
<dbReference type="Proteomes" id="UP000030689">
    <property type="component" value="Unassembled WGS sequence"/>
</dbReference>
<dbReference type="KEGG" id="eus:EUTSA_v10001799mg"/>
<organism evidence="5 6">
    <name type="scientific">Eutrema salsugineum</name>
    <name type="common">Saltwater cress</name>
    <name type="synonym">Sisymbrium salsugineum</name>
    <dbReference type="NCBI Taxonomy" id="72664"/>
    <lineage>
        <taxon>Eukaryota</taxon>
        <taxon>Viridiplantae</taxon>
        <taxon>Streptophyta</taxon>
        <taxon>Embryophyta</taxon>
        <taxon>Tracheophyta</taxon>
        <taxon>Spermatophyta</taxon>
        <taxon>Magnoliopsida</taxon>
        <taxon>eudicotyledons</taxon>
        <taxon>Gunneridae</taxon>
        <taxon>Pentapetalae</taxon>
        <taxon>rosids</taxon>
        <taxon>malvids</taxon>
        <taxon>Brassicales</taxon>
        <taxon>Brassicaceae</taxon>
        <taxon>Eutremeae</taxon>
        <taxon>Eutrema</taxon>
    </lineage>
</organism>
<reference evidence="5 6" key="1">
    <citation type="journal article" date="2013" name="Front. Plant Sci.">
        <title>The Reference Genome of the Halophytic Plant Eutrema salsugineum.</title>
        <authorList>
            <person name="Yang R."/>
            <person name="Jarvis D.E."/>
            <person name="Chen H."/>
            <person name="Beilstein M.A."/>
            <person name="Grimwood J."/>
            <person name="Jenkins J."/>
            <person name="Shu S."/>
            <person name="Prochnik S."/>
            <person name="Xin M."/>
            <person name="Ma C."/>
            <person name="Schmutz J."/>
            <person name="Wing R.A."/>
            <person name="Mitchell-Olds T."/>
            <person name="Schumaker K.S."/>
            <person name="Wang X."/>
        </authorList>
    </citation>
    <scope>NUCLEOTIDE SEQUENCE [LARGE SCALE GENOMIC DNA]</scope>
</reference>
<keyword evidence="3" id="KW-0472">Membrane</keyword>
<dbReference type="SMART" id="SM00248">
    <property type="entry name" value="ANK"/>
    <property type="match status" value="5"/>
</dbReference>
<dbReference type="PROSITE" id="PS50088">
    <property type="entry name" value="ANK_REPEAT"/>
    <property type="match status" value="2"/>
</dbReference>
<sequence>MDHRLFDVTLTGDVTTLELLLQEDPLLLERLSLSSPENPLHVSALAGKAAFTREILRHKPGLALEPNQQGLSPLHIASASGEIEVVRELLSIVRKRDLCFLKDKDGLIPLHCAAQRGRIEVIKELVSSFPESLEEVTASLETALHVAVKNNQIEATKLLLEEIKNRSMSRGIVNQENREGNTILHLATLGKQLQAKAIMRGSVDVNKQNRNWLTPKDILDVVIETEGGSVSEMYKVVQIFQTAEAKNAKEKRKTLKPVPHSKSPCRRIRDFLDYEITNSTNEQRDTLMVVATLIATLTFTGVLQPPGAFRSEDSNGGSGSQNNTTTSPARIINTIFGPRNSTAGQAIMASRPLDFTLYASFNAIGFLASVTMISLLTKGFPLRNWMRLCIISIVATYLIAIFYIAPDEDIFWLVVLGLSSLLVLRELYLFIKSLLQAFSIATVSSSVLS</sequence>
<feature type="transmembrane region" description="Helical" evidence="3">
    <location>
        <begin position="411"/>
        <end position="431"/>
    </location>
</feature>
<dbReference type="InterPro" id="IPR002110">
    <property type="entry name" value="Ankyrin_rpt"/>
</dbReference>
<feature type="transmembrane region" description="Helical" evidence="3">
    <location>
        <begin position="388"/>
        <end position="405"/>
    </location>
</feature>
<evidence type="ECO:0000313" key="5">
    <source>
        <dbReference type="EMBL" id="ESQ39106.1"/>
    </source>
</evidence>
<evidence type="ECO:0000259" key="4">
    <source>
        <dbReference type="Pfam" id="PF13962"/>
    </source>
</evidence>
<evidence type="ECO:0000256" key="1">
    <source>
        <dbReference type="PROSITE-ProRule" id="PRU00023"/>
    </source>
</evidence>
<dbReference type="SUPFAM" id="SSF48403">
    <property type="entry name" value="Ankyrin repeat"/>
    <property type="match status" value="1"/>
</dbReference>
<dbReference type="Gramene" id="ESQ39106">
    <property type="protein sequence ID" value="ESQ39106"/>
    <property type="gene ID" value="EUTSA_v10001799mg"/>
</dbReference>
<evidence type="ECO:0000256" key="3">
    <source>
        <dbReference type="SAM" id="Phobius"/>
    </source>
</evidence>
<feature type="repeat" description="ANK" evidence="1">
    <location>
        <begin position="69"/>
        <end position="91"/>
    </location>
</feature>
<accession>V4N1V7</accession>
<dbReference type="OMA" id="CCTSHES"/>
<keyword evidence="1" id="KW-0040">ANK repeat</keyword>
<proteinExistence type="predicted"/>